<sequence>MSRLLTLHDPAEAKAYYAAGLWHDETFYALLAKHAAARPDARAVRDSARHLTWRELKDWVDAIADAFHEAGVRTGERVALWASNRAEVVAAFLACSRQGYVCNPSLHRNYTVEEIAGLLSRVRATAAVVEQGWGADTDRHDPVAAVSALPDMRRVFRLPKDRGSGDLPAPGTAPRNLRAPDLNPDTVCYLAFTSGTTGRPKGVMHSDNSLLTNCRDLVKDWRHDHSTVLLTLSPLSHHIAWVAVGQWLVAGMELVIDDPAPGLSRLDWMIETGATYVMGVPTHAMDIQAEQARRGIGRLGSVNLFYMAGAPIPPAVAERFVAQGVRPQNIYGMTENSSHQYTHPGDDEATICKTCGRGGAGYTVRIFAQDDPDREVPVGTVGQIGGKGAALMLGYFDNQEATETSFNRDGWFLSGDLGVLDERGNLSIVGRLKDVVIRGGHNIFPARVEDLAIKHPAVERAAAFAVPDERLGERLCLAVLPSGAAAPGADEVLAHLYEVGLSKYDMPEYFMVMDSFPLTASGKILKRELAEWAKAGRIAPQPCRFRAPETAG</sequence>
<keyword evidence="2 5" id="KW-0436">Ligase</keyword>
<proteinExistence type="inferred from homology"/>
<feature type="domain" description="AMP-dependent synthetase/ligase" evidence="3">
    <location>
        <begin position="32"/>
        <end position="396"/>
    </location>
</feature>
<reference evidence="5" key="1">
    <citation type="journal article" date="2014" name="Int. J. Syst. Evol. Microbiol.">
        <title>Complete genome sequence of Corynebacterium casei LMG S-19264T (=DSM 44701T), isolated from a smear-ripened cheese.</title>
        <authorList>
            <consortium name="US DOE Joint Genome Institute (JGI-PGF)"/>
            <person name="Walter F."/>
            <person name="Albersmeier A."/>
            <person name="Kalinowski J."/>
            <person name="Ruckert C."/>
        </authorList>
    </citation>
    <scope>NUCLEOTIDE SEQUENCE</scope>
    <source>
        <strain evidence="5">KCTC 42651</strain>
    </source>
</reference>
<dbReference type="EMBL" id="BMZS01000003">
    <property type="protein sequence ID" value="GHD46379.1"/>
    <property type="molecule type" value="Genomic_DNA"/>
</dbReference>
<evidence type="ECO:0000313" key="6">
    <source>
        <dbReference type="Proteomes" id="UP000630353"/>
    </source>
</evidence>
<dbReference type="Gene3D" id="3.30.300.30">
    <property type="match status" value="1"/>
</dbReference>
<feature type="domain" description="AMP-binding enzyme C-terminal" evidence="4">
    <location>
        <begin position="448"/>
        <end position="523"/>
    </location>
</feature>
<dbReference type="Proteomes" id="UP000630353">
    <property type="component" value="Unassembled WGS sequence"/>
</dbReference>
<dbReference type="Pfam" id="PF00501">
    <property type="entry name" value="AMP-binding"/>
    <property type="match status" value="1"/>
</dbReference>
<dbReference type="SUPFAM" id="SSF56801">
    <property type="entry name" value="Acetyl-CoA synthetase-like"/>
    <property type="match status" value="1"/>
</dbReference>
<dbReference type="InterPro" id="IPR020845">
    <property type="entry name" value="AMP-binding_CS"/>
</dbReference>
<dbReference type="InterPro" id="IPR025110">
    <property type="entry name" value="AMP-bd_C"/>
</dbReference>
<evidence type="ECO:0000313" key="5">
    <source>
        <dbReference type="EMBL" id="GHD46379.1"/>
    </source>
</evidence>
<comment type="caution">
    <text evidence="5">The sequence shown here is derived from an EMBL/GenBank/DDBJ whole genome shotgun (WGS) entry which is preliminary data.</text>
</comment>
<evidence type="ECO:0000256" key="2">
    <source>
        <dbReference type="ARBA" id="ARBA00022598"/>
    </source>
</evidence>
<evidence type="ECO:0000259" key="3">
    <source>
        <dbReference type="Pfam" id="PF00501"/>
    </source>
</evidence>
<dbReference type="Gene3D" id="3.40.50.12780">
    <property type="entry name" value="N-terminal domain of ligase-like"/>
    <property type="match status" value="1"/>
</dbReference>
<dbReference type="RefSeq" id="WP_189988368.1">
    <property type="nucleotide sequence ID" value="NZ_BMZS01000003.1"/>
</dbReference>
<dbReference type="InterPro" id="IPR042099">
    <property type="entry name" value="ANL_N_sf"/>
</dbReference>
<dbReference type="InterPro" id="IPR000873">
    <property type="entry name" value="AMP-dep_synth/lig_dom"/>
</dbReference>
<dbReference type="AlphaFoldDB" id="A0A918XR74"/>
<dbReference type="GO" id="GO:0006631">
    <property type="term" value="P:fatty acid metabolic process"/>
    <property type="evidence" value="ECO:0007669"/>
    <property type="project" value="TreeGrafter"/>
</dbReference>
<dbReference type="GO" id="GO:0031956">
    <property type="term" value="F:medium-chain fatty acid-CoA ligase activity"/>
    <property type="evidence" value="ECO:0007669"/>
    <property type="project" value="TreeGrafter"/>
</dbReference>
<organism evidence="5 6">
    <name type="scientific">Thalassobaculum fulvum</name>
    <dbReference type="NCBI Taxonomy" id="1633335"/>
    <lineage>
        <taxon>Bacteria</taxon>
        <taxon>Pseudomonadati</taxon>
        <taxon>Pseudomonadota</taxon>
        <taxon>Alphaproteobacteria</taxon>
        <taxon>Rhodospirillales</taxon>
        <taxon>Thalassobaculaceae</taxon>
        <taxon>Thalassobaculum</taxon>
    </lineage>
</organism>
<evidence type="ECO:0000256" key="1">
    <source>
        <dbReference type="ARBA" id="ARBA00006432"/>
    </source>
</evidence>
<protein>
    <submittedName>
        <fullName evidence="5">Cyclohexanecarboxylate-CoA ligase</fullName>
    </submittedName>
</protein>
<evidence type="ECO:0000259" key="4">
    <source>
        <dbReference type="Pfam" id="PF13193"/>
    </source>
</evidence>
<name>A0A918XR74_9PROT</name>
<dbReference type="PROSITE" id="PS00455">
    <property type="entry name" value="AMP_BINDING"/>
    <property type="match status" value="1"/>
</dbReference>
<keyword evidence="6" id="KW-1185">Reference proteome</keyword>
<reference evidence="5" key="2">
    <citation type="submission" date="2020-09" db="EMBL/GenBank/DDBJ databases">
        <authorList>
            <person name="Sun Q."/>
            <person name="Kim S."/>
        </authorList>
    </citation>
    <scope>NUCLEOTIDE SEQUENCE</scope>
    <source>
        <strain evidence="5">KCTC 42651</strain>
    </source>
</reference>
<accession>A0A918XR74</accession>
<dbReference type="PANTHER" id="PTHR43201">
    <property type="entry name" value="ACYL-COA SYNTHETASE"/>
    <property type="match status" value="1"/>
</dbReference>
<comment type="similarity">
    <text evidence="1">Belongs to the ATP-dependent AMP-binding enzyme family.</text>
</comment>
<dbReference type="PANTHER" id="PTHR43201:SF5">
    <property type="entry name" value="MEDIUM-CHAIN ACYL-COA LIGASE ACSF2, MITOCHONDRIAL"/>
    <property type="match status" value="1"/>
</dbReference>
<gene>
    <name evidence="5" type="ORF">GCM10017083_15430</name>
</gene>
<dbReference type="Pfam" id="PF13193">
    <property type="entry name" value="AMP-binding_C"/>
    <property type="match status" value="1"/>
</dbReference>
<dbReference type="InterPro" id="IPR045851">
    <property type="entry name" value="AMP-bd_C_sf"/>
</dbReference>